<evidence type="ECO:0000256" key="12">
    <source>
        <dbReference type="ARBA" id="ARBA00023136"/>
    </source>
</evidence>
<keyword evidence="12 13" id="KW-0472">Membrane</keyword>
<keyword evidence="4" id="KW-1003">Cell membrane</keyword>
<dbReference type="GO" id="GO:0006508">
    <property type="term" value="P:proteolysis"/>
    <property type="evidence" value="ECO:0007669"/>
    <property type="project" value="UniProtKB-KW"/>
</dbReference>
<evidence type="ECO:0000313" key="16">
    <source>
        <dbReference type="Proteomes" id="UP000294914"/>
    </source>
</evidence>
<keyword evidence="9" id="KW-0862">Zinc</keyword>
<dbReference type="InterPro" id="IPR008915">
    <property type="entry name" value="Peptidase_M50"/>
</dbReference>
<dbReference type="Proteomes" id="UP000294914">
    <property type="component" value="Unassembled WGS sequence"/>
</dbReference>
<dbReference type="InterPro" id="IPR052348">
    <property type="entry name" value="Metallopeptidase_M50B"/>
</dbReference>
<keyword evidence="10 13" id="KW-1133">Transmembrane helix</keyword>
<evidence type="ECO:0000313" key="15">
    <source>
        <dbReference type="EMBL" id="TDY02539.1"/>
    </source>
</evidence>
<protein>
    <submittedName>
        <fullName evidence="15">Zn-dependent protease</fullName>
    </submittedName>
</protein>
<feature type="transmembrane region" description="Helical" evidence="13">
    <location>
        <begin position="186"/>
        <end position="213"/>
    </location>
</feature>
<evidence type="ECO:0000256" key="5">
    <source>
        <dbReference type="ARBA" id="ARBA00022670"/>
    </source>
</evidence>
<name>A0A4R8IXM0_9GAMM</name>
<evidence type="ECO:0000256" key="8">
    <source>
        <dbReference type="ARBA" id="ARBA00022801"/>
    </source>
</evidence>
<dbReference type="CDD" id="cd06158">
    <property type="entry name" value="S2P-M50_like_1"/>
    <property type="match status" value="1"/>
</dbReference>
<feature type="transmembrane region" description="Helical" evidence="13">
    <location>
        <begin position="53"/>
        <end position="76"/>
    </location>
</feature>
<evidence type="ECO:0000256" key="3">
    <source>
        <dbReference type="ARBA" id="ARBA00007931"/>
    </source>
</evidence>
<dbReference type="InterPro" id="IPR044537">
    <property type="entry name" value="Rip2-like"/>
</dbReference>
<dbReference type="EMBL" id="SOQX01000002">
    <property type="protein sequence ID" value="TDY02539.1"/>
    <property type="molecule type" value="Genomic_DNA"/>
</dbReference>
<keyword evidence="8" id="KW-0378">Hydrolase</keyword>
<keyword evidence="16" id="KW-1185">Reference proteome</keyword>
<evidence type="ECO:0000256" key="9">
    <source>
        <dbReference type="ARBA" id="ARBA00022833"/>
    </source>
</evidence>
<sequence length="219" mass="23622">MFANELSTTQFIAIAIVPTLFGIVVHEVAHGWMANRLGDPTAAMLGRLTLNPIKHIDPVGTILVPLILIFTVGFAFGWAKPVPIDWRNLRHPRRDSAWVAAAGPGANFLMAIGWGMIGKLATLLPAGGENIALPLVYMSMFGMFINILLMVFNLIPLPPTDGGRIATSLLPPPLGRALSRVEPFGIAILLVLLLTGVLWRVITPFISAILQLIQRLLGG</sequence>
<evidence type="ECO:0000256" key="7">
    <source>
        <dbReference type="ARBA" id="ARBA00022723"/>
    </source>
</evidence>
<keyword evidence="5 15" id="KW-0645">Protease</keyword>
<feature type="transmembrane region" description="Helical" evidence="13">
    <location>
        <begin position="97"/>
        <end position="117"/>
    </location>
</feature>
<dbReference type="PANTHER" id="PTHR35864">
    <property type="entry name" value="ZINC METALLOPROTEASE MJ0611-RELATED"/>
    <property type="match status" value="1"/>
</dbReference>
<evidence type="ECO:0000256" key="10">
    <source>
        <dbReference type="ARBA" id="ARBA00022989"/>
    </source>
</evidence>
<evidence type="ECO:0000256" key="4">
    <source>
        <dbReference type="ARBA" id="ARBA00022475"/>
    </source>
</evidence>
<dbReference type="AlphaFoldDB" id="A0A4R8IXM0"/>
<reference evidence="15 16" key="1">
    <citation type="submission" date="2019-03" db="EMBL/GenBank/DDBJ databases">
        <title>Genomic Encyclopedia of Type Strains, Phase IV (KMG-IV): sequencing the most valuable type-strain genomes for metagenomic binning, comparative biology and taxonomic classification.</title>
        <authorList>
            <person name="Goeker M."/>
        </authorList>
    </citation>
    <scope>NUCLEOTIDE SEQUENCE [LARGE SCALE GENOMIC DNA]</scope>
    <source>
        <strain evidence="15 16">DSM 16326</strain>
    </source>
</reference>
<accession>A0A4R8IXM0</accession>
<evidence type="ECO:0000256" key="1">
    <source>
        <dbReference type="ARBA" id="ARBA00001947"/>
    </source>
</evidence>
<keyword evidence="6 13" id="KW-0812">Transmembrane</keyword>
<keyword evidence="7" id="KW-0479">Metal-binding</keyword>
<gene>
    <name evidence="15" type="ORF">EDC23_0914</name>
</gene>
<evidence type="ECO:0000256" key="6">
    <source>
        <dbReference type="ARBA" id="ARBA00022692"/>
    </source>
</evidence>
<dbReference type="Pfam" id="PF02163">
    <property type="entry name" value="Peptidase_M50"/>
    <property type="match status" value="1"/>
</dbReference>
<dbReference type="PANTHER" id="PTHR35864:SF1">
    <property type="entry name" value="ZINC METALLOPROTEASE YWHC-RELATED"/>
    <property type="match status" value="1"/>
</dbReference>
<dbReference type="OrthoDB" id="9800627at2"/>
<comment type="similarity">
    <text evidence="3">Belongs to the peptidase M50B family.</text>
</comment>
<proteinExistence type="inferred from homology"/>
<evidence type="ECO:0000259" key="14">
    <source>
        <dbReference type="Pfam" id="PF02163"/>
    </source>
</evidence>
<organism evidence="15 16">
    <name type="scientific">Thiohalophilus thiocyanatoxydans</name>
    <dbReference type="NCBI Taxonomy" id="381308"/>
    <lineage>
        <taxon>Bacteria</taxon>
        <taxon>Pseudomonadati</taxon>
        <taxon>Pseudomonadota</taxon>
        <taxon>Gammaproteobacteria</taxon>
        <taxon>Thiohalomonadales</taxon>
        <taxon>Thiohalophilaceae</taxon>
        <taxon>Thiohalophilus</taxon>
    </lineage>
</organism>
<keyword evidence="11" id="KW-0482">Metalloprotease</keyword>
<dbReference type="GO" id="GO:0005886">
    <property type="term" value="C:plasma membrane"/>
    <property type="evidence" value="ECO:0007669"/>
    <property type="project" value="UniProtKB-SubCell"/>
</dbReference>
<feature type="transmembrane region" description="Helical" evidence="13">
    <location>
        <begin position="12"/>
        <end position="33"/>
    </location>
</feature>
<comment type="cofactor">
    <cofactor evidence="1">
        <name>Zn(2+)</name>
        <dbReference type="ChEBI" id="CHEBI:29105"/>
    </cofactor>
</comment>
<evidence type="ECO:0000256" key="13">
    <source>
        <dbReference type="SAM" id="Phobius"/>
    </source>
</evidence>
<dbReference type="RefSeq" id="WP_134081608.1">
    <property type="nucleotide sequence ID" value="NZ_SOQX01000002.1"/>
</dbReference>
<comment type="caution">
    <text evidence="15">The sequence shown here is derived from an EMBL/GenBank/DDBJ whole genome shotgun (WGS) entry which is preliminary data.</text>
</comment>
<dbReference type="GO" id="GO:0046872">
    <property type="term" value="F:metal ion binding"/>
    <property type="evidence" value="ECO:0007669"/>
    <property type="project" value="UniProtKB-KW"/>
</dbReference>
<evidence type="ECO:0000256" key="2">
    <source>
        <dbReference type="ARBA" id="ARBA00004651"/>
    </source>
</evidence>
<feature type="domain" description="Peptidase M50" evidence="14">
    <location>
        <begin position="132"/>
        <end position="192"/>
    </location>
</feature>
<dbReference type="GO" id="GO:0008237">
    <property type="term" value="F:metallopeptidase activity"/>
    <property type="evidence" value="ECO:0007669"/>
    <property type="project" value="UniProtKB-KW"/>
</dbReference>
<comment type="subcellular location">
    <subcellularLocation>
        <location evidence="2">Cell membrane</location>
        <topology evidence="2">Multi-pass membrane protein</topology>
    </subcellularLocation>
</comment>
<evidence type="ECO:0000256" key="11">
    <source>
        <dbReference type="ARBA" id="ARBA00023049"/>
    </source>
</evidence>
<feature type="transmembrane region" description="Helical" evidence="13">
    <location>
        <begin position="137"/>
        <end position="155"/>
    </location>
</feature>